<evidence type="ECO:0000313" key="1">
    <source>
        <dbReference type="EMBL" id="KAK8066804.1"/>
    </source>
</evidence>
<dbReference type="Proteomes" id="UP001433268">
    <property type="component" value="Unassembled WGS sequence"/>
</dbReference>
<proteinExistence type="predicted"/>
<sequence>MKLVQVGWMPGLLPSFLAVFYPPYAQLMRVPSERYVFITISSKYISYTSILALTSTRLRSVTRMGKLVSPGLQTFVSKYRHPSALGAPRVGWNEVVWQGAEALAAAEVDPQGHGPVGRLEVAGDGVPDFGVVVAARDVLLEPDRILEHRARRSI</sequence>
<dbReference type="RefSeq" id="XP_066663557.1">
    <property type="nucleotide sequence ID" value="XM_066817865.1"/>
</dbReference>
<protein>
    <submittedName>
        <fullName evidence="1">Uncharacterized protein</fullName>
    </submittedName>
</protein>
<organism evidence="1 2">
    <name type="scientific">Apiospora hydei</name>
    <dbReference type="NCBI Taxonomy" id="1337664"/>
    <lineage>
        <taxon>Eukaryota</taxon>
        <taxon>Fungi</taxon>
        <taxon>Dikarya</taxon>
        <taxon>Ascomycota</taxon>
        <taxon>Pezizomycotina</taxon>
        <taxon>Sordariomycetes</taxon>
        <taxon>Xylariomycetidae</taxon>
        <taxon>Amphisphaeriales</taxon>
        <taxon>Apiosporaceae</taxon>
        <taxon>Apiospora</taxon>
    </lineage>
</organism>
<keyword evidence="2" id="KW-1185">Reference proteome</keyword>
<comment type="caution">
    <text evidence="1">The sequence shown here is derived from an EMBL/GenBank/DDBJ whole genome shotgun (WGS) entry which is preliminary data.</text>
</comment>
<accession>A0ABR1V6H1</accession>
<reference evidence="1 2" key="1">
    <citation type="submission" date="2023-01" db="EMBL/GenBank/DDBJ databases">
        <title>Analysis of 21 Apiospora genomes using comparative genomics revels a genus with tremendous synthesis potential of carbohydrate active enzymes and secondary metabolites.</title>
        <authorList>
            <person name="Sorensen T."/>
        </authorList>
    </citation>
    <scope>NUCLEOTIDE SEQUENCE [LARGE SCALE GENOMIC DNA]</scope>
    <source>
        <strain evidence="1 2">CBS 114990</strain>
    </source>
</reference>
<gene>
    <name evidence="1" type="ORF">PG997_013551</name>
</gene>
<dbReference type="GeneID" id="92050925"/>
<evidence type="ECO:0000313" key="2">
    <source>
        <dbReference type="Proteomes" id="UP001433268"/>
    </source>
</evidence>
<dbReference type="EMBL" id="JAQQWN010000009">
    <property type="protein sequence ID" value="KAK8066804.1"/>
    <property type="molecule type" value="Genomic_DNA"/>
</dbReference>
<name>A0ABR1V6H1_9PEZI</name>